<feature type="domain" description="Phospholipid/glycerol acyltransferase" evidence="3">
    <location>
        <begin position="35"/>
        <end position="147"/>
    </location>
</feature>
<keyword evidence="2 4" id="KW-0012">Acyltransferase</keyword>
<dbReference type="PANTHER" id="PTHR10434:SF11">
    <property type="entry name" value="1-ACYL-SN-GLYCEROL-3-PHOSPHATE ACYLTRANSFERASE"/>
    <property type="match status" value="1"/>
</dbReference>
<dbReference type="SUPFAM" id="SSF69593">
    <property type="entry name" value="Glycerol-3-phosphate (1)-acyltransferase"/>
    <property type="match status" value="1"/>
</dbReference>
<organism evidence="4 5">
    <name type="scientific">Fumia xinanensis</name>
    <dbReference type="NCBI Taxonomy" id="2763659"/>
    <lineage>
        <taxon>Bacteria</taxon>
        <taxon>Bacillati</taxon>
        <taxon>Bacillota</taxon>
        <taxon>Clostridia</taxon>
        <taxon>Eubacteriales</taxon>
        <taxon>Oscillospiraceae</taxon>
        <taxon>Fumia</taxon>
    </lineage>
</organism>
<dbReference type="Pfam" id="PF01553">
    <property type="entry name" value="Acyltransferase"/>
    <property type="match status" value="1"/>
</dbReference>
<dbReference type="Proteomes" id="UP000610760">
    <property type="component" value="Unassembled WGS sequence"/>
</dbReference>
<dbReference type="CDD" id="cd07989">
    <property type="entry name" value="LPLAT_AGPAT-like"/>
    <property type="match status" value="1"/>
</dbReference>
<evidence type="ECO:0000256" key="1">
    <source>
        <dbReference type="ARBA" id="ARBA00022679"/>
    </source>
</evidence>
<accession>A0A926I1N9</accession>
<name>A0A926I1N9_9FIRM</name>
<proteinExistence type="predicted"/>
<dbReference type="AlphaFoldDB" id="A0A926I1N9"/>
<sequence>MSFYNFGRAVTNAFVHLLYHLKFEGLENIPEDRGFILCSNHISDLDPILVAVRVKPQCFFMAKEELFHIPVLASIVRALGAFPVARGKGDTAAIDRAVEVVNSGHVLAIFPEGTRTKDGKLLKLKSGAIVVASKTGGDLLPCVVKKGKRKILRRTVTVKYGKVISNQTLGITGTSPSELKQANKLLTATLTGMLEEIHD</sequence>
<keyword evidence="1" id="KW-0808">Transferase</keyword>
<evidence type="ECO:0000259" key="3">
    <source>
        <dbReference type="SMART" id="SM00563"/>
    </source>
</evidence>
<dbReference type="EMBL" id="JACRSV010000001">
    <property type="protein sequence ID" value="MBC8558673.1"/>
    <property type="molecule type" value="Genomic_DNA"/>
</dbReference>
<dbReference type="PANTHER" id="PTHR10434">
    <property type="entry name" value="1-ACYL-SN-GLYCEROL-3-PHOSPHATE ACYLTRANSFERASE"/>
    <property type="match status" value="1"/>
</dbReference>
<evidence type="ECO:0000313" key="5">
    <source>
        <dbReference type="Proteomes" id="UP000610760"/>
    </source>
</evidence>
<evidence type="ECO:0000256" key="2">
    <source>
        <dbReference type="ARBA" id="ARBA00023315"/>
    </source>
</evidence>
<gene>
    <name evidence="4" type="ORF">H8710_01185</name>
</gene>
<keyword evidence="5" id="KW-1185">Reference proteome</keyword>
<reference evidence="4" key="1">
    <citation type="submission" date="2020-08" db="EMBL/GenBank/DDBJ databases">
        <title>Genome public.</title>
        <authorList>
            <person name="Liu C."/>
            <person name="Sun Q."/>
        </authorList>
    </citation>
    <scope>NUCLEOTIDE SEQUENCE</scope>
    <source>
        <strain evidence="4">NSJ-33</strain>
    </source>
</reference>
<dbReference type="RefSeq" id="WP_249293561.1">
    <property type="nucleotide sequence ID" value="NZ_JACRSV010000001.1"/>
</dbReference>
<dbReference type="GO" id="GO:0006654">
    <property type="term" value="P:phosphatidic acid biosynthetic process"/>
    <property type="evidence" value="ECO:0007669"/>
    <property type="project" value="TreeGrafter"/>
</dbReference>
<dbReference type="InterPro" id="IPR002123">
    <property type="entry name" value="Plipid/glycerol_acylTrfase"/>
</dbReference>
<dbReference type="GO" id="GO:0003841">
    <property type="term" value="F:1-acylglycerol-3-phosphate O-acyltransferase activity"/>
    <property type="evidence" value="ECO:0007669"/>
    <property type="project" value="TreeGrafter"/>
</dbReference>
<dbReference type="SMART" id="SM00563">
    <property type="entry name" value="PlsC"/>
    <property type="match status" value="1"/>
</dbReference>
<comment type="caution">
    <text evidence="4">The sequence shown here is derived from an EMBL/GenBank/DDBJ whole genome shotgun (WGS) entry which is preliminary data.</text>
</comment>
<evidence type="ECO:0000313" key="4">
    <source>
        <dbReference type="EMBL" id="MBC8558673.1"/>
    </source>
</evidence>
<protein>
    <submittedName>
        <fullName evidence="4">1-acyl-sn-glycerol-3-phosphate acyltransferase</fullName>
    </submittedName>
</protein>